<dbReference type="Proteomes" id="UP000664096">
    <property type="component" value="Unassembled WGS sequence"/>
</dbReference>
<reference evidence="5" key="1">
    <citation type="submission" date="2020-12" db="EMBL/GenBank/DDBJ databases">
        <title>Oil enriched cultivation method for isolating marine PHA-producing bacteria.</title>
        <authorList>
            <person name="Zheng W."/>
            <person name="Yu S."/>
            <person name="Huang Y."/>
        </authorList>
    </citation>
    <scope>NUCLEOTIDE SEQUENCE</scope>
    <source>
        <strain evidence="5">SY-2-12</strain>
    </source>
</reference>
<dbReference type="GO" id="GO:0016787">
    <property type="term" value="F:hydrolase activity"/>
    <property type="evidence" value="ECO:0007669"/>
    <property type="project" value="UniProtKB-KW"/>
</dbReference>
<dbReference type="RefSeq" id="WP_207139419.1">
    <property type="nucleotide sequence ID" value="NZ_JAEKJZ010000001.1"/>
</dbReference>
<keyword evidence="3" id="KW-0732">Signal</keyword>
<dbReference type="SUPFAM" id="SSF53474">
    <property type="entry name" value="alpha/beta-Hydrolases"/>
    <property type="match status" value="1"/>
</dbReference>
<keyword evidence="2 3" id="KW-0378">Hydrolase</keyword>
<dbReference type="InterPro" id="IPR019826">
    <property type="entry name" value="Carboxylesterase_B_AS"/>
</dbReference>
<dbReference type="AlphaFoldDB" id="A0A939EAM5"/>
<dbReference type="InterPro" id="IPR029058">
    <property type="entry name" value="AB_hydrolase_fold"/>
</dbReference>
<dbReference type="PANTHER" id="PTHR11559">
    <property type="entry name" value="CARBOXYLESTERASE"/>
    <property type="match status" value="1"/>
</dbReference>
<accession>A0A939EAM5</accession>
<organism evidence="5 6">
    <name type="scientific">Roseibium aggregatum</name>
    <dbReference type="NCBI Taxonomy" id="187304"/>
    <lineage>
        <taxon>Bacteria</taxon>
        <taxon>Pseudomonadati</taxon>
        <taxon>Pseudomonadota</taxon>
        <taxon>Alphaproteobacteria</taxon>
        <taxon>Hyphomicrobiales</taxon>
        <taxon>Stappiaceae</taxon>
        <taxon>Roseibium</taxon>
    </lineage>
</organism>
<sequence>MISRRSFLASTSVIVGAVGLTGNFPAFAADRPLVKVTGGNAQGVVENGSMAFRGLPYAADTSGANRFKAPQPVTPWEGAIDASEYGHMVPQIRSTLGFNDPMFEWYYQPQQMGEDGLVLNVYTPDLDQNAGRPVMFYIHGGGYINGSGGGTGLNGGPLARYGDVVVVTINHRLNAFGYTAWSHLDSENFGDAVNAGHLDIIAALEWVRDNIATFGGDPNNVTLFGQSGGGSKIMSLIAMPGAQGLFHKAISMSGAAGLNLDPQEELQPYADAFLAELGLTPDELSTAQHLTTDFVLDARMRAVRDTFEGARPAIDGKHILYQSMSPEGMALHADVPLMFGHTKTESTLFMRSDMRNFDITEEQMRSRLKAGFGIDDSKVDEIIAGYHEADADMTPSDILFAITSDVQFRLPLTNAAVTRSSTDGQAPVWIYNFAWEIPRDDGELGSPHAVDIPFAFGTLDAAGAMIGTGDAAHETALNMMSAFVAFARNGDPNNDRLPEWLPYNGDTRISMLMQAEPVAASDWRGAGRDAVSDLVMDPFNRASLWRYQE</sequence>
<dbReference type="PROSITE" id="PS51318">
    <property type="entry name" value="TAT"/>
    <property type="match status" value="1"/>
</dbReference>
<evidence type="ECO:0000313" key="6">
    <source>
        <dbReference type="Proteomes" id="UP000664096"/>
    </source>
</evidence>
<feature type="domain" description="Carboxylesterase type B" evidence="4">
    <location>
        <begin position="32"/>
        <end position="517"/>
    </location>
</feature>
<comment type="similarity">
    <text evidence="1 3">Belongs to the type-B carboxylesterase/lipase family.</text>
</comment>
<protein>
    <recommendedName>
        <fullName evidence="3">Carboxylic ester hydrolase</fullName>
        <ecNumber evidence="3">3.1.1.-</ecNumber>
    </recommendedName>
</protein>
<feature type="chain" id="PRO_5038159157" description="Carboxylic ester hydrolase" evidence="3">
    <location>
        <begin position="29"/>
        <end position="549"/>
    </location>
</feature>
<feature type="signal peptide" evidence="3">
    <location>
        <begin position="1"/>
        <end position="28"/>
    </location>
</feature>
<comment type="caution">
    <text evidence="5">The sequence shown here is derived from an EMBL/GenBank/DDBJ whole genome shotgun (WGS) entry which is preliminary data.</text>
</comment>
<dbReference type="InterPro" id="IPR050309">
    <property type="entry name" value="Type-B_Carboxylest/Lipase"/>
</dbReference>
<evidence type="ECO:0000313" key="5">
    <source>
        <dbReference type="EMBL" id="MBN9669886.1"/>
    </source>
</evidence>
<dbReference type="EMBL" id="JAEKJZ010000001">
    <property type="protein sequence ID" value="MBN9669886.1"/>
    <property type="molecule type" value="Genomic_DNA"/>
</dbReference>
<dbReference type="EC" id="3.1.1.-" evidence="3"/>
<evidence type="ECO:0000256" key="2">
    <source>
        <dbReference type="ARBA" id="ARBA00022801"/>
    </source>
</evidence>
<proteinExistence type="inferred from homology"/>
<dbReference type="PROSITE" id="PS00122">
    <property type="entry name" value="CARBOXYLESTERASE_B_1"/>
    <property type="match status" value="1"/>
</dbReference>
<dbReference type="InterPro" id="IPR002018">
    <property type="entry name" value="CarbesteraseB"/>
</dbReference>
<name>A0A939EAM5_9HYPH</name>
<evidence type="ECO:0000256" key="1">
    <source>
        <dbReference type="ARBA" id="ARBA00005964"/>
    </source>
</evidence>
<evidence type="ECO:0000259" key="4">
    <source>
        <dbReference type="Pfam" id="PF00135"/>
    </source>
</evidence>
<evidence type="ECO:0000256" key="3">
    <source>
        <dbReference type="RuleBase" id="RU361235"/>
    </source>
</evidence>
<dbReference type="Pfam" id="PF00135">
    <property type="entry name" value="COesterase"/>
    <property type="match status" value="1"/>
</dbReference>
<dbReference type="InterPro" id="IPR006311">
    <property type="entry name" value="TAT_signal"/>
</dbReference>
<dbReference type="Gene3D" id="3.40.50.1820">
    <property type="entry name" value="alpha/beta hydrolase"/>
    <property type="match status" value="1"/>
</dbReference>
<gene>
    <name evidence="5" type="ORF">JF539_06010</name>
</gene>